<dbReference type="Pfam" id="PF00561">
    <property type="entry name" value="Abhydrolase_1"/>
    <property type="match status" value="1"/>
</dbReference>
<dbReference type="GO" id="GO:0016787">
    <property type="term" value="F:hydrolase activity"/>
    <property type="evidence" value="ECO:0007669"/>
    <property type="project" value="UniProtKB-KW"/>
</dbReference>
<evidence type="ECO:0000256" key="1">
    <source>
        <dbReference type="ARBA" id="ARBA00022801"/>
    </source>
</evidence>
<accession>A0A8E2JUW5</accession>
<dbReference type="AlphaFoldDB" id="A0A8E2JUW5"/>
<keyword evidence="5" id="KW-1185">Reference proteome</keyword>
<reference evidence="4 5" key="1">
    <citation type="journal article" date="2016" name="Nat. Commun.">
        <title>Ectomycorrhizal ecology is imprinted in the genome of the dominant symbiotic fungus Cenococcum geophilum.</title>
        <authorList>
            <consortium name="DOE Joint Genome Institute"/>
            <person name="Peter M."/>
            <person name="Kohler A."/>
            <person name="Ohm R.A."/>
            <person name="Kuo A."/>
            <person name="Krutzmann J."/>
            <person name="Morin E."/>
            <person name="Arend M."/>
            <person name="Barry K.W."/>
            <person name="Binder M."/>
            <person name="Choi C."/>
            <person name="Clum A."/>
            <person name="Copeland A."/>
            <person name="Grisel N."/>
            <person name="Haridas S."/>
            <person name="Kipfer T."/>
            <person name="LaButti K."/>
            <person name="Lindquist E."/>
            <person name="Lipzen A."/>
            <person name="Maire R."/>
            <person name="Meier B."/>
            <person name="Mihaltcheva S."/>
            <person name="Molinier V."/>
            <person name="Murat C."/>
            <person name="Poggeler S."/>
            <person name="Quandt C.A."/>
            <person name="Sperisen C."/>
            <person name="Tritt A."/>
            <person name="Tisserant E."/>
            <person name="Crous P.W."/>
            <person name="Henrissat B."/>
            <person name="Nehls U."/>
            <person name="Egli S."/>
            <person name="Spatafora J.W."/>
            <person name="Grigoriev I.V."/>
            <person name="Martin F.M."/>
        </authorList>
    </citation>
    <scope>NUCLEOTIDE SEQUENCE [LARGE SCALE GENOMIC DNA]</scope>
    <source>
        <strain evidence="4 5">CBS 207.34</strain>
    </source>
</reference>
<sequence length="357" mass="39819">MASIAFPSLAKKATLSDGTTYGYVAVAPSSPSKLTFVFLHGYPSSSHDWRHQITALRKAGYGVIAPDLLGYGDTDKPTDLTAYRMKTMSNHIAEILDLENVPRCIAVAHDWGVGLISRLATYHRHRFYGIATIAVSYVEPGLVWDIDGMIKLTESLFGYPTYGYWKWHNTEQAIVDNNEHPASAFNLVYPHDPMLYRTDFAPVGKAAEFVSSGKITPLPSWYDLAEYTTRDRIFSTGGYAGPLSWYKAAMRGVNAEDEDAVLEEDKPCPLPNLFIAARYDYVTRADLQSTQGKKWVPDIRIETLDCGHWVQLEMPDEVNRLIVGFGEEVAGRTVNDQIHAGKTMAAKEMVQREEIAA</sequence>
<dbReference type="PRINTS" id="PR00412">
    <property type="entry name" value="EPOXHYDRLASE"/>
</dbReference>
<evidence type="ECO:0000313" key="5">
    <source>
        <dbReference type="Proteomes" id="UP000250140"/>
    </source>
</evidence>
<protein>
    <submittedName>
        <fullName evidence="4">Epoxide hydrolase</fullName>
    </submittedName>
</protein>
<dbReference type="InterPro" id="IPR029058">
    <property type="entry name" value="AB_hydrolase_fold"/>
</dbReference>
<dbReference type="SUPFAM" id="SSF53474">
    <property type="entry name" value="alpha/beta-Hydrolases"/>
    <property type="match status" value="1"/>
</dbReference>
<name>A0A8E2JUW5_9PEZI</name>
<dbReference type="Proteomes" id="UP000250140">
    <property type="component" value="Unassembled WGS sequence"/>
</dbReference>
<comment type="similarity">
    <text evidence="2">Belongs to the AB hydrolase superfamily. Epoxide hydrolase family.</text>
</comment>
<keyword evidence="1 4" id="KW-0378">Hydrolase</keyword>
<feature type="domain" description="AB hydrolase-1" evidence="3">
    <location>
        <begin position="36"/>
        <end position="142"/>
    </location>
</feature>
<evidence type="ECO:0000313" key="4">
    <source>
        <dbReference type="EMBL" id="OCL10067.1"/>
    </source>
</evidence>
<evidence type="ECO:0000256" key="2">
    <source>
        <dbReference type="ARBA" id="ARBA00038334"/>
    </source>
</evidence>
<dbReference type="InterPro" id="IPR000639">
    <property type="entry name" value="Epox_hydrolase-like"/>
</dbReference>
<dbReference type="PANTHER" id="PTHR43329">
    <property type="entry name" value="EPOXIDE HYDROLASE"/>
    <property type="match status" value="1"/>
</dbReference>
<dbReference type="EMBL" id="KV749313">
    <property type="protein sequence ID" value="OCL10067.1"/>
    <property type="molecule type" value="Genomic_DNA"/>
</dbReference>
<dbReference type="Gene3D" id="3.40.50.1820">
    <property type="entry name" value="alpha/beta hydrolase"/>
    <property type="match status" value="1"/>
</dbReference>
<organism evidence="4 5">
    <name type="scientific">Glonium stellatum</name>
    <dbReference type="NCBI Taxonomy" id="574774"/>
    <lineage>
        <taxon>Eukaryota</taxon>
        <taxon>Fungi</taxon>
        <taxon>Dikarya</taxon>
        <taxon>Ascomycota</taxon>
        <taxon>Pezizomycotina</taxon>
        <taxon>Dothideomycetes</taxon>
        <taxon>Pleosporomycetidae</taxon>
        <taxon>Gloniales</taxon>
        <taxon>Gloniaceae</taxon>
        <taxon>Glonium</taxon>
    </lineage>
</organism>
<evidence type="ECO:0000259" key="3">
    <source>
        <dbReference type="Pfam" id="PF00561"/>
    </source>
</evidence>
<dbReference type="OrthoDB" id="284184at2759"/>
<gene>
    <name evidence="4" type="ORF">AOQ84DRAFT_316028</name>
</gene>
<dbReference type="InterPro" id="IPR000073">
    <property type="entry name" value="AB_hydrolase_1"/>
</dbReference>
<proteinExistence type="inferred from homology"/>